<proteinExistence type="predicted"/>
<dbReference type="EMBL" id="UINC01001196">
    <property type="protein sequence ID" value="SUZ73990.1"/>
    <property type="molecule type" value="Genomic_DNA"/>
</dbReference>
<gene>
    <name evidence="1" type="ORF">METZ01_LOCUS26844</name>
</gene>
<accession>A0A381Q4I1</accession>
<protein>
    <submittedName>
        <fullName evidence="1">Uncharacterized protein</fullName>
    </submittedName>
</protein>
<reference evidence="1" key="1">
    <citation type="submission" date="2018-05" db="EMBL/GenBank/DDBJ databases">
        <authorList>
            <person name="Lanie J.A."/>
            <person name="Ng W.-L."/>
            <person name="Kazmierczak K.M."/>
            <person name="Andrzejewski T.M."/>
            <person name="Davidsen T.M."/>
            <person name="Wayne K.J."/>
            <person name="Tettelin H."/>
            <person name="Glass J.I."/>
            <person name="Rusch D."/>
            <person name="Podicherti R."/>
            <person name="Tsui H.-C.T."/>
            <person name="Winkler M.E."/>
        </authorList>
    </citation>
    <scope>NUCLEOTIDE SEQUENCE</scope>
</reference>
<evidence type="ECO:0000313" key="1">
    <source>
        <dbReference type="EMBL" id="SUZ73990.1"/>
    </source>
</evidence>
<name>A0A381Q4I1_9ZZZZ</name>
<sequence>MQPQTNISEALTGTDSSYIKFVD</sequence>
<organism evidence="1">
    <name type="scientific">marine metagenome</name>
    <dbReference type="NCBI Taxonomy" id="408172"/>
    <lineage>
        <taxon>unclassified sequences</taxon>
        <taxon>metagenomes</taxon>
        <taxon>ecological metagenomes</taxon>
    </lineage>
</organism>
<dbReference type="AlphaFoldDB" id="A0A381Q4I1"/>